<evidence type="ECO:0000313" key="2">
    <source>
        <dbReference type="Proteomes" id="UP000179920"/>
    </source>
</evidence>
<reference evidence="2" key="1">
    <citation type="submission" date="2016-04" db="EMBL/GenBank/DDBJ databases">
        <authorList>
            <person name="Guldener U."/>
            <person name="Guldener U."/>
        </authorList>
    </citation>
    <scope>NUCLEOTIDE SEQUENCE [LARGE SCALE GENOMIC DNA]</scope>
    <source>
        <strain evidence="2">UB2112</strain>
    </source>
</reference>
<organism evidence="1 2">
    <name type="scientific">Ustilago bromivora</name>
    <dbReference type="NCBI Taxonomy" id="307758"/>
    <lineage>
        <taxon>Eukaryota</taxon>
        <taxon>Fungi</taxon>
        <taxon>Dikarya</taxon>
        <taxon>Basidiomycota</taxon>
        <taxon>Ustilaginomycotina</taxon>
        <taxon>Ustilaginomycetes</taxon>
        <taxon>Ustilaginales</taxon>
        <taxon>Ustilaginaceae</taxon>
        <taxon>Ustilago</taxon>
    </lineage>
</organism>
<sequence length="117" mass="12878">MTTQPYLLGFSFCLSLGGHTVVRVNKALAPLLRNTLLHRLVLLPPTRFVACQQKQYLALETNAMLCNAMWSQLRREGMRAILSRLVADVASTFSEDTAAALIAASFATGSNRNRPDL</sequence>
<name>A0A1K0GDZ3_9BASI</name>
<proteinExistence type="predicted"/>
<dbReference type="AlphaFoldDB" id="A0A1K0GDZ3"/>
<dbReference type="Proteomes" id="UP000179920">
    <property type="component" value="Chromosome XXII"/>
</dbReference>
<protein>
    <submittedName>
        <fullName evidence="1">Uncharacterized protein</fullName>
    </submittedName>
</protein>
<evidence type="ECO:0000313" key="1">
    <source>
        <dbReference type="EMBL" id="SAM86284.1"/>
    </source>
</evidence>
<gene>
    <name evidence="1" type="ORF">UBRO_20970</name>
</gene>
<dbReference type="EMBL" id="LT558138">
    <property type="protein sequence ID" value="SAM86284.1"/>
    <property type="molecule type" value="Genomic_DNA"/>
</dbReference>
<accession>A0A1K0GDZ3</accession>